<gene>
    <name evidence="3" type="ORF">Salat_2784200</name>
</gene>
<proteinExistence type="predicted"/>
<evidence type="ECO:0000313" key="3">
    <source>
        <dbReference type="EMBL" id="KAK4413714.1"/>
    </source>
</evidence>
<dbReference type="GO" id="GO:0003677">
    <property type="term" value="F:DNA binding"/>
    <property type="evidence" value="ECO:0007669"/>
    <property type="project" value="InterPro"/>
</dbReference>
<organism evidence="3 4">
    <name type="scientific">Sesamum alatum</name>
    <dbReference type="NCBI Taxonomy" id="300844"/>
    <lineage>
        <taxon>Eukaryota</taxon>
        <taxon>Viridiplantae</taxon>
        <taxon>Streptophyta</taxon>
        <taxon>Embryophyta</taxon>
        <taxon>Tracheophyta</taxon>
        <taxon>Spermatophyta</taxon>
        <taxon>Magnoliopsida</taxon>
        <taxon>eudicotyledons</taxon>
        <taxon>Gunneridae</taxon>
        <taxon>Pentapetalae</taxon>
        <taxon>asterids</taxon>
        <taxon>lamiids</taxon>
        <taxon>Lamiales</taxon>
        <taxon>Pedaliaceae</taxon>
        <taxon>Sesamum</taxon>
    </lineage>
</organism>
<dbReference type="AlphaFoldDB" id="A0AAE1XLN3"/>
<dbReference type="Pfam" id="PF07460">
    <property type="entry name" value="NUMOD3"/>
    <property type="match status" value="1"/>
</dbReference>
<dbReference type="EMBL" id="JACGWO010000012">
    <property type="protein sequence ID" value="KAK4413714.1"/>
    <property type="molecule type" value="Genomic_DNA"/>
</dbReference>
<feature type="compositionally biased region" description="Basic and acidic residues" evidence="1">
    <location>
        <begin position="631"/>
        <end position="646"/>
    </location>
</feature>
<feature type="region of interest" description="Disordered" evidence="1">
    <location>
        <begin position="631"/>
        <end position="658"/>
    </location>
</feature>
<accession>A0AAE1XLN3</accession>
<feature type="compositionally biased region" description="Basic residues" evidence="1">
    <location>
        <begin position="402"/>
        <end position="414"/>
    </location>
</feature>
<feature type="region of interest" description="Disordered" evidence="1">
    <location>
        <begin position="363"/>
        <end position="421"/>
    </location>
</feature>
<protein>
    <recommendedName>
        <fullName evidence="2">Nuclease associated modular domain-containing protein</fullName>
    </recommendedName>
</protein>
<evidence type="ECO:0000256" key="1">
    <source>
        <dbReference type="SAM" id="MobiDB-lite"/>
    </source>
</evidence>
<feature type="compositionally biased region" description="Basic residues" evidence="1">
    <location>
        <begin position="316"/>
        <end position="326"/>
    </location>
</feature>
<dbReference type="InterPro" id="IPR003611">
    <property type="entry name" value="NUMOD3"/>
</dbReference>
<reference evidence="3" key="1">
    <citation type="submission" date="2020-06" db="EMBL/GenBank/DDBJ databases">
        <authorList>
            <person name="Li T."/>
            <person name="Hu X."/>
            <person name="Zhang T."/>
            <person name="Song X."/>
            <person name="Zhang H."/>
            <person name="Dai N."/>
            <person name="Sheng W."/>
            <person name="Hou X."/>
            <person name="Wei L."/>
        </authorList>
    </citation>
    <scope>NUCLEOTIDE SEQUENCE</scope>
    <source>
        <strain evidence="3">3651</strain>
        <tissue evidence="3">Leaf</tissue>
    </source>
</reference>
<dbReference type="PANTHER" id="PTHR34199:SF2">
    <property type="entry name" value="NUMOD3 MOTIF FAMILY PROTEIN, EXPRESSED"/>
    <property type="match status" value="1"/>
</dbReference>
<dbReference type="PANTHER" id="PTHR34199">
    <property type="entry name" value="NUMOD3 MOTIF FAMILY PROTEIN, EXPRESSED"/>
    <property type="match status" value="1"/>
</dbReference>
<reference evidence="3" key="2">
    <citation type="journal article" date="2024" name="Plant">
        <title>Genomic evolution and insights into agronomic trait innovations of Sesamum species.</title>
        <authorList>
            <person name="Miao H."/>
            <person name="Wang L."/>
            <person name="Qu L."/>
            <person name="Liu H."/>
            <person name="Sun Y."/>
            <person name="Le M."/>
            <person name="Wang Q."/>
            <person name="Wei S."/>
            <person name="Zheng Y."/>
            <person name="Lin W."/>
            <person name="Duan Y."/>
            <person name="Cao H."/>
            <person name="Xiong S."/>
            <person name="Wang X."/>
            <person name="Wei L."/>
            <person name="Li C."/>
            <person name="Ma Q."/>
            <person name="Ju M."/>
            <person name="Zhao R."/>
            <person name="Li G."/>
            <person name="Mu C."/>
            <person name="Tian Q."/>
            <person name="Mei H."/>
            <person name="Zhang T."/>
            <person name="Gao T."/>
            <person name="Zhang H."/>
        </authorList>
    </citation>
    <scope>NUCLEOTIDE SEQUENCE</scope>
    <source>
        <strain evidence="3">3651</strain>
    </source>
</reference>
<feature type="region of interest" description="Disordered" evidence="1">
    <location>
        <begin position="162"/>
        <end position="182"/>
    </location>
</feature>
<evidence type="ECO:0000259" key="2">
    <source>
        <dbReference type="Pfam" id="PF07460"/>
    </source>
</evidence>
<comment type="caution">
    <text evidence="3">The sequence shown here is derived from an EMBL/GenBank/DDBJ whole genome shotgun (WGS) entry which is preliminary data.</text>
</comment>
<sequence>MCKVVVEYVWVPQRCETCKGVGHEGSNHPTIRTLVHRTTPPIQCALDFRLNELPMPLLDIAISQPCSCFGNNILAFRSESCFYNKLVVGNGRGLGLASAFSWKKFCITEKVGKNHSLGRVEVWRGGLIIKAVATLEIGNATHKNEVVKGYQNRLRMDIDSVKSNSPAFEPQSSSEDSTELDERERLRRMRISKANKGNTPWNKGRKHTPETLQRIKERTRLAMQDPKVKMKLVNMGHAQSEETRTKIGVGVRLGWARRREKLMLQEKCYFEWQNLIAEAAQKGLSGEEELQWDSYKTLDKQLEKEWLQSVEERKSMPRPKGSKRAPKSAEQKRKISEAISAKWADPEYRNRVCSSLAKFHGISERVERKPRRKPSGDGQTRKRSPIKKDETDNIAKRETKSPVHRVRSKRRKAPSYKDPLASSKLEMLKNIRAQRAAAMSKRSEAIFRAKLLIAEAEKASKALELAAQTNPHVQKSLIESRELIAEALQFIESIENDDPISFENDNGLSENSTERVPHDEEDLDTSIQTPDVINHSTVNGVHSLSSSKTEDFSFNKFGLPDLVNGNSSSPCHNVLHESKQKFDQMRSNSFLSLELSHTVNCSKFTTNLADPELNPNGGTEHTEKPLVDGLEFHPENVEAPKKEKPLVDGSEFQPENVEAPKKAANIIKKWVRGRLVEVVEET</sequence>
<dbReference type="Proteomes" id="UP001293254">
    <property type="component" value="Unassembled WGS sequence"/>
</dbReference>
<feature type="domain" description="Nuclease associated modular" evidence="2">
    <location>
        <begin position="190"/>
        <end position="215"/>
    </location>
</feature>
<keyword evidence="4" id="KW-1185">Reference proteome</keyword>
<feature type="compositionally biased region" description="Basic and acidic residues" evidence="1">
    <location>
        <begin position="386"/>
        <end position="401"/>
    </location>
</feature>
<evidence type="ECO:0000313" key="4">
    <source>
        <dbReference type="Proteomes" id="UP001293254"/>
    </source>
</evidence>
<name>A0AAE1XLN3_9LAMI</name>
<feature type="region of interest" description="Disordered" evidence="1">
    <location>
        <begin position="310"/>
        <end position="333"/>
    </location>
</feature>